<keyword evidence="5" id="KW-0449">Lipoprotein</keyword>
<reference evidence="7 8" key="1">
    <citation type="submission" date="2016-10" db="EMBL/GenBank/DDBJ databases">
        <authorList>
            <person name="de Groot N.N."/>
        </authorList>
    </citation>
    <scope>NUCLEOTIDE SEQUENCE [LARGE SCALE GENOMIC DNA]</scope>
    <source>
        <strain evidence="7 8">ATCC 51327</strain>
    </source>
</reference>
<feature type="signal peptide" evidence="6">
    <location>
        <begin position="1"/>
        <end position="25"/>
    </location>
</feature>
<keyword evidence="8" id="KW-1185">Reference proteome</keyword>
<evidence type="ECO:0000256" key="6">
    <source>
        <dbReference type="SAM" id="SignalP"/>
    </source>
</evidence>
<keyword evidence="3" id="KW-0472">Membrane</keyword>
<dbReference type="Pfam" id="PF01547">
    <property type="entry name" value="SBP_bac_1"/>
    <property type="match status" value="1"/>
</dbReference>
<dbReference type="OrthoDB" id="362670at2"/>
<proteinExistence type="predicted"/>
<dbReference type="Gene3D" id="3.40.190.10">
    <property type="entry name" value="Periplasmic binding protein-like II"/>
    <property type="match status" value="1"/>
</dbReference>
<dbReference type="STRING" id="29563.SAMN02983006_02803"/>
<evidence type="ECO:0000256" key="5">
    <source>
        <dbReference type="ARBA" id="ARBA00023288"/>
    </source>
</evidence>
<evidence type="ECO:0000313" key="8">
    <source>
        <dbReference type="Proteomes" id="UP000199006"/>
    </source>
</evidence>
<dbReference type="AlphaFoldDB" id="A0A1I4N4N9"/>
<protein>
    <submittedName>
        <fullName evidence="7">Carbohydrate ABC transporter substrate-binding protein, CUT1 family</fullName>
    </submittedName>
</protein>
<evidence type="ECO:0000256" key="2">
    <source>
        <dbReference type="ARBA" id="ARBA00022729"/>
    </source>
</evidence>
<dbReference type="CDD" id="cd13585">
    <property type="entry name" value="PBP2_TMBP_like"/>
    <property type="match status" value="1"/>
</dbReference>
<dbReference type="InterPro" id="IPR006059">
    <property type="entry name" value="SBP"/>
</dbReference>
<feature type="chain" id="PRO_5011578425" evidence="6">
    <location>
        <begin position="26"/>
        <end position="421"/>
    </location>
</feature>
<name>A0A1I4N4N9_9FIRM</name>
<dbReference type="SUPFAM" id="SSF53850">
    <property type="entry name" value="Periplasmic binding protein-like II"/>
    <property type="match status" value="1"/>
</dbReference>
<dbReference type="PANTHER" id="PTHR43649:SF33">
    <property type="entry name" value="POLYGALACTURONAN_RHAMNOGALACTURONAN-BINDING PROTEIN YTCQ"/>
    <property type="match status" value="1"/>
</dbReference>
<evidence type="ECO:0000256" key="4">
    <source>
        <dbReference type="ARBA" id="ARBA00023139"/>
    </source>
</evidence>
<dbReference type="InterPro" id="IPR050490">
    <property type="entry name" value="Bact_solute-bd_prot1"/>
</dbReference>
<keyword evidence="1" id="KW-1003">Cell membrane</keyword>
<evidence type="ECO:0000313" key="7">
    <source>
        <dbReference type="EMBL" id="SFM10200.1"/>
    </source>
</evidence>
<gene>
    <name evidence="7" type="ORF">SAMN02983006_02803</name>
</gene>
<evidence type="ECO:0000256" key="1">
    <source>
        <dbReference type="ARBA" id="ARBA00022475"/>
    </source>
</evidence>
<dbReference type="Proteomes" id="UP000199006">
    <property type="component" value="Unassembled WGS sequence"/>
</dbReference>
<evidence type="ECO:0000256" key="3">
    <source>
        <dbReference type="ARBA" id="ARBA00023136"/>
    </source>
</evidence>
<sequence>MKKNSFFSCIFIFSILLLVTFSVSAQTTIKVALWDYEMSPEYHELIKTFEKNNPDIKIDVIDVTSQDYGDKLTVMLSGGEDLDVFAVKDMPGYSNFIEMNRLEPLNKYMERDNFDTSVYSGLMKEIKVNDKYYGIPYRTDNWILFYNKDIFDQAGVEYPTNDMTWTEFREKAAALTSGSGSDKIYGAFLQPWMSLATNLGVLKQEGKITLANGENYDFLRPGYELYLKMQYEDKSVMSYGEATTSSAHYRTQFESGRVGMMYIGTWTIGALISDHKAGRHDVNWGIVKSPHWTSMKEPDTAVAIVTPLAINANSDKKEASWKFVKFAGSEAGAKIFAKHGVLPAVKTKDVLDVYTSADGFPENAAAALEAKKLLLEFPPAPNAGVMSSIIQEEHELIMLKEETIQEGIDNIERRINQELNW</sequence>
<organism evidence="7 8">
    <name type="scientific">Halanaerobium salsuginis</name>
    <dbReference type="NCBI Taxonomy" id="29563"/>
    <lineage>
        <taxon>Bacteria</taxon>
        <taxon>Bacillati</taxon>
        <taxon>Bacillota</taxon>
        <taxon>Clostridia</taxon>
        <taxon>Halanaerobiales</taxon>
        <taxon>Halanaerobiaceae</taxon>
        <taxon>Halanaerobium</taxon>
    </lineage>
</organism>
<keyword evidence="2 6" id="KW-0732">Signal</keyword>
<keyword evidence="4" id="KW-0564">Palmitate</keyword>
<dbReference type="EMBL" id="FOTI01000067">
    <property type="protein sequence ID" value="SFM10200.1"/>
    <property type="molecule type" value="Genomic_DNA"/>
</dbReference>
<dbReference type="PANTHER" id="PTHR43649">
    <property type="entry name" value="ARABINOSE-BINDING PROTEIN-RELATED"/>
    <property type="match status" value="1"/>
</dbReference>
<dbReference type="RefSeq" id="WP_089862780.1">
    <property type="nucleotide sequence ID" value="NZ_FOTI01000067.1"/>
</dbReference>
<accession>A0A1I4N4N9</accession>